<name>A0ABS9W0P1_9PROT</name>
<evidence type="ECO:0008006" key="3">
    <source>
        <dbReference type="Google" id="ProtNLM"/>
    </source>
</evidence>
<dbReference type="PROSITE" id="PS51257">
    <property type="entry name" value="PROKAR_LIPOPROTEIN"/>
    <property type="match status" value="1"/>
</dbReference>
<evidence type="ECO:0000313" key="1">
    <source>
        <dbReference type="EMBL" id="MCI0752741.1"/>
    </source>
</evidence>
<sequence length="188" mass="20396">MSDLRPTRLNRRRLAFALPFALLAGCATDPARLYLGGWGVSVRGAALNAPFQFGDLSRWNGQPDRAALAVVQLEYLADEFSNSGYWSYRVSPLVTMQLQQARGEVRRTLGIAGDAPPEAVMNLLRQAAYSLQNGQRGSAEAALASPFFSFGPAGTLRALSSLPWLRRAAEASGAANAEIRRLDNERNS</sequence>
<reference evidence="1 2" key="1">
    <citation type="submission" date="2022-03" db="EMBL/GenBank/DDBJ databases">
        <title>Complete genome analysis of Roseomonas KG 17.1 : a prolific producer of plant growth promoters.</title>
        <authorList>
            <person name="Saadouli I."/>
            <person name="Najjari A."/>
            <person name="Mosbah A."/>
            <person name="Ouzari H.I."/>
        </authorList>
    </citation>
    <scope>NUCLEOTIDE SEQUENCE [LARGE SCALE GENOMIC DNA]</scope>
    <source>
        <strain evidence="1 2">KG17-1</strain>
    </source>
</reference>
<evidence type="ECO:0000313" key="2">
    <source>
        <dbReference type="Proteomes" id="UP001201985"/>
    </source>
</evidence>
<protein>
    <recommendedName>
        <fullName evidence="3">DUF4136 domain-containing protein</fullName>
    </recommendedName>
</protein>
<dbReference type="RefSeq" id="WP_120008228.1">
    <property type="nucleotide sequence ID" value="NZ_JALBUU010000004.1"/>
</dbReference>
<keyword evidence="2" id="KW-1185">Reference proteome</keyword>
<gene>
    <name evidence="1" type="ORF">MON41_03035</name>
</gene>
<dbReference type="Proteomes" id="UP001201985">
    <property type="component" value="Unassembled WGS sequence"/>
</dbReference>
<organism evidence="1 2">
    <name type="scientific">Teichococcus vastitatis</name>
    <dbReference type="NCBI Taxonomy" id="2307076"/>
    <lineage>
        <taxon>Bacteria</taxon>
        <taxon>Pseudomonadati</taxon>
        <taxon>Pseudomonadota</taxon>
        <taxon>Alphaproteobacteria</taxon>
        <taxon>Acetobacterales</taxon>
        <taxon>Roseomonadaceae</taxon>
        <taxon>Roseomonas</taxon>
    </lineage>
</organism>
<proteinExistence type="predicted"/>
<dbReference type="EMBL" id="JALBUU010000004">
    <property type="protein sequence ID" value="MCI0752741.1"/>
    <property type="molecule type" value="Genomic_DNA"/>
</dbReference>
<accession>A0ABS9W0P1</accession>
<comment type="caution">
    <text evidence="1">The sequence shown here is derived from an EMBL/GenBank/DDBJ whole genome shotgun (WGS) entry which is preliminary data.</text>
</comment>